<evidence type="ECO:0000256" key="1">
    <source>
        <dbReference type="ARBA" id="ARBA00006890"/>
    </source>
</evidence>
<protein>
    <recommendedName>
        <fullName evidence="2">UTP--glucose-1-phosphate uridylyltransferase</fullName>
        <ecNumber evidence="2">2.7.7.9</ecNumber>
    </recommendedName>
</protein>
<feature type="coiled-coil region" evidence="6">
    <location>
        <begin position="141"/>
        <end position="168"/>
    </location>
</feature>
<dbReference type="AlphaFoldDB" id="A0A248TEE4"/>
<dbReference type="EC" id="2.7.7.9" evidence="2"/>
<dbReference type="Pfam" id="PF00483">
    <property type="entry name" value="NTP_transferase"/>
    <property type="match status" value="1"/>
</dbReference>
<gene>
    <name evidence="8" type="ORF">CKF48_03640</name>
</gene>
<dbReference type="InterPro" id="IPR005771">
    <property type="entry name" value="GalU_uridylyltTrfase_bac/arc"/>
</dbReference>
<evidence type="ECO:0000313" key="9">
    <source>
        <dbReference type="Proteomes" id="UP000215137"/>
    </source>
</evidence>
<keyword evidence="6" id="KW-0175">Coiled coil</keyword>
<dbReference type="InterPro" id="IPR005835">
    <property type="entry name" value="NTP_transferase_dom"/>
</dbReference>
<keyword evidence="9" id="KW-1185">Reference proteome</keyword>
<dbReference type="PANTHER" id="PTHR43197:SF1">
    <property type="entry name" value="UTP--GLUCOSE-1-PHOSPHATE URIDYLYLTRANSFERASE"/>
    <property type="match status" value="1"/>
</dbReference>
<dbReference type="PANTHER" id="PTHR43197">
    <property type="entry name" value="UTP--GLUCOSE-1-PHOSPHATE URIDYLYLTRANSFERASE"/>
    <property type="match status" value="1"/>
</dbReference>
<evidence type="ECO:0000256" key="6">
    <source>
        <dbReference type="SAM" id="Coils"/>
    </source>
</evidence>
<sequence>MKTVKKAIIPAAGFGTRNLPITKVLPKEMFPIAGKPAIQYIIEEAIESGIEEILIVVSRNKNMILDYFDRSLEYEAFLEKTGKQHLLNKIVGPAISIQYVRQPFADGLGTAILLGKRFASKDPFAVLLPDDIFLQSGQPALRELLDVYENYQSTVIALEKLNEKLLKNYGVVKAIDLQDNTYEISDIVEKPRSTPPSNLAVSGRYIFEPSIFSYLEKGGKGVGGEVQLTDAIQKLLKLEKCYGVEVSAKRYDIGTDKGYLNLIQKLMSNSKKEDE</sequence>
<keyword evidence="3 8" id="KW-0808">Transferase</keyword>
<dbReference type="OrthoDB" id="9803871at2"/>
<organism evidence="8 9">
    <name type="scientific">Cytobacillus kochii</name>
    <dbReference type="NCBI Taxonomy" id="859143"/>
    <lineage>
        <taxon>Bacteria</taxon>
        <taxon>Bacillati</taxon>
        <taxon>Bacillota</taxon>
        <taxon>Bacilli</taxon>
        <taxon>Bacillales</taxon>
        <taxon>Bacillaceae</taxon>
        <taxon>Cytobacillus</taxon>
    </lineage>
</organism>
<keyword evidence="4 8" id="KW-0548">Nucleotidyltransferase</keyword>
<dbReference type="SUPFAM" id="SSF53448">
    <property type="entry name" value="Nucleotide-diphospho-sugar transferases"/>
    <property type="match status" value="1"/>
</dbReference>
<evidence type="ECO:0000256" key="2">
    <source>
        <dbReference type="ARBA" id="ARBA00012415"/>
    </source>
</evidence>
<dbReference type="GO" id="GO:0003983">
    <property type="term" value="F:UTP:glucose-1-phosphate uridylyltransferase activity"/>
    <property type="evidence" value="ECO:0007669"/>
    <property type="project" value="UniProtKB-EC"/>
</dbReference>
<dbReference type="Gene3D" id="3.90.550.10">
    <property type="entry name" value="Spore Coat Polysaccharide Biosynthesis Protein SpsA, Chain A"/>
    <property type="match status" value="1"/>
</dbReference>
<name>A0A248TEE4_9BACI</name>
<evidence type="ECO:0000256" key="5">
    <source>
        <dbReference type="ARBA" id="ARBA00048128"/>
    </source>
</evidence>
<dbReference type="RefSeq" id="WP_095370067.1">
    <property type="nucleotide sequence ID" value="NZ_CP022983.1"/>
</dbReference>
<dbReference type="KEGG" id="bko:CKF48_03640"/>
<dbReference type="InterPro" id="IPR029044">
    <property type="entry name" value="Nucleotide-diphossugar_trans"/>
</dbReference>
<dbReference type="Proteomes" id="UP000215137">
    <property type="component" value="Chromosome"/>
</dbReference>
<evidence type="ECO:0000256" key="4">
    <source>
        <dbReference type="ARBA" id="ARBA00022695"/>
    </source>
</evidence>
<evidence type="ECO:0000256" key="3">
    <source>
        <dbReference type="ARBA" id="ARBA00022679"/>
    </source>
</evidence>
<comment type="catalytic activity">
    <reaction evidence="5">
        <text>alpha-D-glucose 1-phosphate + UTP + H(+) = UDP-alpha-D-glucose + diphosphate</text>
        <dbReference type="Rhea" id="RHEA:19889"/>
        <dbReference type="ChEBI" id="CHEBI:15378"/>
        <dbReference type="ChEBI" id="CHEBI:33019"/>
        <dbReference type="ChEBI" id="CHEBI:46398"/>
        <dbReference type="ChEBI" id="CHEBI:58601"/>
        <dbReference type="ChEBI" id="CHEBI:58885"/>
        <dbReference type="EC" id="2.7.7.9"/>
    </reaction>
</comment>
<dbReference type="EMBL" id="CP022983">
    <property type="protein sequence ID" value="ASV66492.1"/>
    <property type="molecule type" value="Genomic_DNA"/>
</dbReference>
<dbReference type="GO" id="GO:0006011">
    <property type="term" value="P:UDP-alpha-D-glucose metabolic process"/>
    <property type="evidence" value="ECO:0007669"/>
    <property type="project" value="InterPro"/>
</dbReference>
<evidence type="ECO:0000259" key="7">
    <source>
        <dbReference type="Pfam" id="PF00483"/>
    </source>
</evidence>
<evidence type="ECO:0000313" key="8">
    <source>
        <dbReference type="EMBL" id="ASV66492.1"/>
    </source>
</evidence>
<comment type="similarity">
    <text evidence="1">Belongs to the UDPGP type 2 family.</text>
</comment>
<feature type="domain" description="Nucleotidyl transferase" evidence="7">
    <location>
        <begin position="6"/>
        <end position="266"/>
    </location>
</feature>
<proteinExistence type="inferred from homology"/>
<accession>A0A248TEE4</accession>
<reference evidence="8 9" key="1">
    <citation type="submission" date="2017-08" db="EMBL/GenBank/DDBJ databases">
        <title>Complete Genome Sequence of Bacillus kochii Oregon-R-modENCODE STRAIN BDGP4, isolated from Drosophila melanogaster gut.</title>
        <authorList>
            <person name="Wan K.H."/>
            <person name="Yu C."/>
            <person name="Park S."/>
            <person name="Hammonds A.S."/>
            <person name="Booth B.W."/>
            <person name="Celniker S.E."/>
        </authorList>
    </citation>
    <scope>NUCLEOTIDE SEQUENCE [LARGE SCALE GENOMIC DNA]</scope>
    <source>
        <strain evidence="8 9">BDGP4</strain>
    </source>
</reference>